<dbReference type="InterPro" id="IPR001915">
    <property type="entry name" value="Peptidase_M48"/>
</dbReference>
<dbReference type="STRING" id="282676.B6F84_09430"/>
<dbReference type="KEGG" id="aman:B6F84_09430"/>
<dbReference type="EC" id="3.4.24.-" evidence="11"/>
<feature type="binding site" evidence="11">
    <location>
        <position position="146"/>
    </location>
    <ligand>
        <name>Zn(2+)</name>
        <dbReference type="ChEBI" id="CHEBI:29105"/>
        <note>catalytic</note>
    </ligand>
</feature>
<dbReference type="CDD" id="cd07338">
    <property type="entry name" value="M48B_HtpX_like"/>
    <property type="match status" value="1"/>
</dbReference>
<feature type="transmembrane region" description="Helical" evidence="11">
    <location>
        <begin position="12"/>
        <end position="35"/>
    </location>
</feature>
<dbReference type="RefSeq" id="WP_148692886.1">
    <property type="nucleotide sequence ID" value="NZ_CP020477.1"/>
</dbReference>
<keyword evidence="8 11" id="KW-1133">Transmembrane helix</keyword>
<keyword evidence="14" id="KW-1185">Reference proteome</keyword>
<dbReference type="NCBIfam" id="NF002322">
    <property type="entry name" value="PRK01265.1"/>
    <property type="match status" value="1"/>
</dbReference>
<sequence>MNLTILKLKANMLLASIGIFLLGFALIFAVVSYFYGLSFAPLVIVGILSFLIVLDIIQWLFGPYLINAMYKTVEVTPNDPTYGWVVDVVNEVAMYNRMSPPKVYIANVPFPNAFAYGSPIAGKRVAITLPLLKMLNKDELKAVLGHELGHLRHKDVQLLMAVGLIPALLFWIGYSLMFSGMFSEGGGRNNNAGALWLVGIALLVVSYLFQFFVLYLNRMREAYADVNAAETVPNGAENLERALAKITLSTDPRILEKYKKKNNNNIANMLFFSPIEVNEDIPETSVDELIEYWKHEKVSWFSDFFSDHPSSAKRIQLLEKLKYAFPA</sequence>
<comment type="subcellular location">
    <subcellularLocation>
        <location evidence="11">Cell membrane</location>
        <topology evidence="11">Multi-pass membrane protein</topology>
    </subcellularLocation>
</comment>
<evidence type="ECO:0000256" key="2">
    <source>
        <dbReference type="ARBA" id="ARBA00022475"/>
    </source>
</evidence>
<dbReference type="HAMAP" id="MF_00188">
    <property type="entry name" value="Pept_M48_protease_HtpX"/>
    <property type="match status" value="1"/>
</dbReference>
<feature type="active site" evidence="11">
    <location>
        <position position="147"/>
    </location>
</feature>
<organism evidence="13 14">
    <name type="scientific">Acidianus manzaensis</name>
    <dbReference type="NCBI Taxonomy" id="282676"/>
    <lineage>
        <taxon>Archaea</taxon>
        <taxon>Thermoproteota</taxon>
        <taxon>Thermoprotei</taxon>
        <taxon>Sulfolobales</taxon>
        <taxon>Sulfolobaceae</taxon>
        <taxon>Acidianus</taxon>
    </lineage>
</organism>
<dbReference type="GO" id="GO:0004222">
    <property type="term" value="F:metalloendopeptidase activity"/>
    <property type="evidence" value="ECO:0007669"/>
    <property type="project" value="UniProtKB-UniRule"/>
</dbReference>
<evidence type="ECO:0000256" key="11">
    <source>
        <dbReference type="HAMAP-Rule" id="MF_00188"/>
    </source>
</evidence>
<keyword evidence="7 11" id="KW-0862">Zinc</keyword>
<name>A0A1W6K116_9CREN</name>
<evidence type="ECO:0000256" key="4">
    <source>
        <dbReference type="ARBA" id="ARBA00022692"/>
    </source>
</evidence>
<dbReference type="Proteomes" id="UP000193404">
    <property type="component" value="Chromosome"/>
</dbReference>
<evidence type="ECO:0000256" key="3">
    <source>
        <dbReference type="ARBA" id="ARBA00022670"/>
    </source>
</evidence>
<feature type="transmembrane region" description="Helical" evidence="11">
    <location>
        <begin position="158"/>
        <end position="182"/>
    </location>
</feature>
<feature type="binding site" evidence="11">
    <location>
        <position position="150"/>
    </location>
    <ligand>
        <name>Zn(2+)</name>
        <dbReference type="ChEBI" id="CHEBI:29105"/>
        <note>catalytic</note>
    </ligand>
</feature>
<evidence type="ECO:0000256" key="10">
    <source>
        <dbReference type="ARBA" id="ARBA00023136"/>
    </source>
</evidence>
<feature type="transmembrane region" description="Helical" evidence="11">
    <location>
        <begin position="194"/>
        <end position="216"/>
    </location>
</feature>
<evidence type="ECO:0000313" key="13">
    <source>
        <dbReference type="EMBL" id="ARM76223.1"/>
    </source>
</evidence>
<dbReference type="AlphaFoldDB" id="A0A1W6K116"/>
<evidence type="ECO:0000256" key="1">
    <source>
        <dbReference type="ARBA" id="ARBA00009779"/>
    </source>
</evidence>
<evidence type="ECO:0000259" key="12">
    <source>
        <dbReference type="Pfam" id="PF01435"/>
    </source>
</evidence>
<evidence type="ECO:0000256" key="9">
    <source>
        <dbReference type="ARBA" id="ARBA00023049"/>
    </source>
</evidence>
<keyword evidence="4 11" id="KW-0812">Transmembrane</keyword>
<feature type="domain" description="Peptidase M48" evidence="12">
    <location>
        <begin position="83"/>
        <end position="321"/>
    </location>
</feature>
<evidence type="ECO:0000256" key="7">
    <source>
        <dbReference type="ARBA" id="ARBA00022833"/>
    </source>
</evidence>
<keyword evidence="3 11" id="KW-0645">Protease</keyword>
<dbReference type="InterPro" id="IPR050083">
    <property type="entry name" value="HtpX_protease"/>
</dbReference>
<feature type="binding site" evidence="11">
    <location>
        <position position="221"/>
    </location>
    <ligand>
        <name>Zn(2+)</name>
        <dbReference type="ChEBI" id="CHEBI:29105"/>
        <note>catalytic</note>
    </ligand>
</feature>
<keyword evidence="2 11" id="KW-1003">Cell membrane</keyword>
<evidence type="ECO:0000256" key="8">
    <source>
        <dbReference type="ARBA" id="ARBA00022989"/>
    </source>
</evidence>
<dbReference type="Gene3D" id="3.30.2010.10">
    <property type="entry name" value="Metalloproteases ('zincins'), catalytic domain"/>
    <property type="match status" value="1"/>
</dbReference>
<accession>A0A1W6K116</accession>
<dbReference type="Pfam" id="PF01435">
    <property type="entry name" value="Peptidase_M48"/>
    <property type="match status" value="1"/>
</dbReference>
<dbReference type="GO" id="GO:0008270">
    <property type="term" value="F:zinc ion binding"/>
    <property type="evidence" value="ECO:0007669"/>
    <property type="project" value="UniProtKB-UniRule"/>
</dbReference>
<keyword evidence="5 11" id="KW-0479">Metal-binding</keyword>
<reference evidence="13 14" key="1">
    <citation type="submission" date="2017-03" db="EMBL/GenBank/DDBJ databases">
        <title>Sulfur activation and transportation mechanism of thermophilic Archaea Acidianus manzaensis YN-25.</title>
        <authorList>
            <person name="Ma Y."/>
            <person name="Yang Y."/>
            <person name="Xia J."/>
        </authorList>
    </citation>
    <scope>NUCLEOTIDE SEQUENCE [LARGE SCALE GENOMIC DNA]</scope>
    <source>
        <strain evidence="13 14">YN-25</strain>
    </source>
</reference>
<protein>
    <recommendedName>
        <fullName evidence="11">Protease HtpX homolog</fullName>
        <ecNumber evidence="11">3.4.24.-</ecNumber>
    </recommendedName>
</protein>
<dbReference type="GO" id="GO:0006508">
    <property type="term" value="P:proteolysis"/>
    <property type="evidence" value="ECO:0007669"/>
    <property type="project" value="UniProtKB-KW"/>
</dbReference>
<dbReference type="GO" id="GO:0005886">
    <property type="term" value="C:plasma membrane"/>
    <property type="evidence" value="ECO:0007669"/>
    <property type="project" value="UniProtKB-SubCell"/>
</dbReference>
<dbReference type="PANTHER" id="PTHR43221:SF2">
    <property type="entry name" value="PROTEASE HTPX HOMOLOG"/>
    <property type="match status" value="1"/>
</dbReference>
<dbReference type="OrthoDB" id="28389at2157"/>
<evidence type="ECO:0000256" key="6">
    <source>
        <dbReference type="ARBA" id="ARBA00022801"/>
    </source>
</evidence>
<evidence type="ECO:0000256" key="5">
    <source>
        <dbReference type="ARBA" id="ARBA00022723"/>
    </source>
</evidence>
<evidence type="ECO:0000313" key="14">
    <source>
        <dbReference type="Proteomes" id="UP000193404"/>
    </source>
</evidence>
<keyword evidence="6 11" id="KW-0378">Hydrolase</keyword>
<dbReference type="EMBL" id="CP020477">
    <property type="protein sequence ID" value="ARM76223.1"/>
    <property type="molecule type" value="Genomic_DNA"/>
</dbReference>
<dbReference type="GeneID" id="41591144"/>
<keyword evidence="9 11" id="KW-0482">Metalloprotease</keyword>
<feature type="transmembrane region" description="Helical" evidence="11">
    <location>
        <begin position="41"/>
        <end position="61"/>
    </location>
</feature>
<comment type="cofactor">
    <cofactor evidence="11">
        <name>Zn(2+)</name>
        <dbReference type="ChEBI" id="CHEBI:29105"/>
    </cofactor>
    <text evidence="11">Binds 1 zinc ion per subunit.</text>
</comment>
<dbReference type="InterPro" id="IPR022919">
    <property type="entry name" value="Pept_M48_protease_HtpX"/>
</dbReference>
<dbReference type="PANTHER" id="PTHR43221">
    <property type="entry name" value="PROTEASE HTPX"/>
    <property type="match status" value="1"/>
</dbReference>
<gene>
    <name evidence="11" type="primary">htpX</name>
    <name evidence="13" type="ORF">B6F84_09430</name>
</gene>
<keyword evidence="10 11" id="KW-0472">Membrane</keyword>
<comment type="similarity">
    <text evidence="1 11">Belongs to the peptidase M48B family.</text>
</comment>
<proteinExistence type="inferred from homology"/>